<comment type="similarity">
    <text evidence="2">Belongs to the unc-50 family.</text>
</comment>
<sequence>MPPQRRATMRVPPFFRRLFKFTSMDFETAVWEMTHLIIAPKKVFRNIYYHVYPAFTYLLALFCLLAGLAWGIAYAPNTLATLRITAVFVLVHFLGVSLLVATGMYFLVGRVLGRRRRQGLFGPPGDAVGDVGEEVLEFGYCFDVAIRAFLPIWTFLYLLQFLLLPLIARDYWVSNLFGNTMYLLALSYYFVITFLGYNGTFTSRILSMEDASSCEAENFVHSFALPEPNRAGRPGKHNEAHVYLVSDPTLSSTANPPVLLQYVTARKAKRSTTTKAAPQAAFYVATIVLGRLIMESDTYLTSTKVKKKSLLV</sequence>
<evidence type="ECO:0000256" key="1">
    <source>
        <dbReference type="ARBA" id="ARBA00004141"/>
    </source>
</evidence>
<gene>
    <name evidence="7" type="ORF">LTR32_000668</name>
</gene>
<comment type="subcellular location">
    <subcellularLocation>
        <location evidence="1">Membrane</location>
        <topology evidence="1">Multi-pass membrane protein</topology>
    </subcellularLocation>
</comment>
<accession>A0ABR0LFG6</accession>
<evidence type="ECO:0000256" key="3">
    <source>
        <dbReference type="ARBA" id="ARBA00022692"/>
    </source>
</evidence>
<evidence type="ECO:0000256" key="4">
    <source>
        <dbReference type="ARBA" id="ARBA00022989"/>
    </source>
</evidence>
<organism evidence="7 8">
    <name type="scientific">Rachicladosporium monterosium</name>
    <dbReference type="NCBI Taxonomy" id="1507873"/>
    <lineage>
        <taxon>Eukaryota</taxon>
        <taxon>Fungi</taxon>
        <taxon>Dikarya</taxon>
        <taxon>Ascomycota</taxon>
        <taxon>Pezizomycotina</taxon>
        <taxon>Dothideomycetes</taxon>
        <taxon>Dothideomycetidae</taxon>
        <taxon>Cladosporiales</taxon>
        <taxon>Cladosporiaceae</taxon>
        <taxon>Rachicladosporium</taxon>
    </lineage>
</organism>
<dbReference type="Pfam" id="PF05216">
    <property type="entry name" value="UNC-50"/>
    <property type="match status" value="1"/>
</dbReference>
<dbReference type="Proteomes" id="UP001308179">
    <property type="component" value="Unassembled WGS sequence"/>
</dbReference>
<name>A0ABR0LFG6_9PEZI</name>
<feature type="transmembrane region" description="Helical" evidence="6">
    <location>
        <begin position="180"/>
        <end position="198"/>
    </location>
</feature>
<evidence type="ECO:0000256" key="5">
    <source>
        <dbReference type="ARBA" id="ARBA00023136"/>
    </source>
</evidence>
<keyword evidence="4 6" id="KW-1133">Transmembrane helix</keyword>
<protein>
    <recommendedName>
        <fullName evidence="9">UNC-50 family protein</fullName>
    </recommendedName>
</protein>
<reference evidence="7 8" key="1">
    <citation type="submission" date="2023-08" db="EMBL/GenBank/DDBJ databases">
        <title>Black Yeasts Isolated from many extreme environments.</title>
        <authorList>
            <person name="Coleine C."/>
            <person name="Stajich J.E."/>
            <person name="Selbmann L."/>
        </authorList>
    </citation>
    <scope>NUCLEOTIDE SEQUENCE [LARGE SCALE GENOMIC DNA]</scope>
    <source>
        <strain evidence="7 8">CCFEE 5386</strain>
    </source>
</reference>
<evidence type="ECO:0000313" key="7">
    <source>
        <dbReference type="EMBL" id="KAK5147979.1"/>
    </source>
</evidence>
<keyword evidence="8" id="KW-1185">Reference proteome</keyword>
<dbReference type="PANTHER" id="PTHR12841:SF6">
    <property type="entry name" value="PROTEIN UNC-50 HOMOLOG"/>
    <property type="match status" value="1"/>
</dbReference>
<feature type="transmembrane region" description="Helical" evidence="6">
    <location>
        <begin position="148"/>
        <end position="168"/>
    </location>
</feature>
<proteinExistence type="inferred from homology"/>
<comment type="caution">
    <text evidence="7">The sequence shown here is derived from an EMBL/GenBank/DDBJ whole genome shotgun (WGS) entry which is preliminary data.</text>
</comment>
<evidence type="ECO:0000256" key="6">
    <source>
        <dbReference type="SAM" id="Phobius"/>
    </source>
</evidence>
<evidence type="ECO:0000313" key="8">
    <source>
        <dbReference type="Proteomes" id="UP001308179"/>
    </source>
</evidence>
<feature type="transmembrane region" description="Helical" evidence="6">
    <location>
        <begin position="84"/>
        <end position="108"/>
    </location>
</feature>
<keyword evidence="5 6" id="KW-0472">Membrane</keyword>
<dbReference type="PANTHER" id="PTHR12841">
    <property type="entry name" value="PROTEIN UNC-50 HOMOLOG"/>
    <property type="match status" value="1"/>
</dbReference>
<keyword evidence="3 6" id="KW-0812">Transmembrane</keyword>
<dbReference type="EMBL" id="JAVRRR010000019">
    <property type="protein sequence ID" value="KAK5147979.1"/>
    <property type="molecule type" value="Genomic_DNA"/>
</dbReference>
<dbReference type="InterPro" id="IPR007881">
    <property type="entry name" value="UNC-50"/>
</dbReference>
<evidence type="ECO:0000256" key="2">
    <source>
        <dbReference type="ARBA" id="ARBA00006293"/>
    </source>
</evidence>
<feature type="transmembrane region" description="Helical" evidence="6">
    <location>
        <begin position="51"/>
        <end position="72"/>
    </location>
</feature>
<evidence type="ECO:0008006" key="9">
    <source>
        <dbReference type="Google" id="ProtNLM"/>
    </source>
</evidence>